<dbReference type="Proteomes" id="UP000824120">
    <property type="component" value="Chromosome 12"/>
</dbReference>
<organism evidence="2 3">
    <name type="scientific">Solanum commersonii</name>
    <name type="common">Commerson's wild potato</name>
    <name type="synonym">Commerson's nightshade</name>
    <dbReference type="NCBI Taxonomy" id="4109"/>
    <lineage>
        <taxon>Eukaryota</taxon>
        <taxon>Viridiplantae</taxon>
        <taxon>Streptophyta</taxon>
        <taxon>Embryophyta</taxon>
        <taxon>Tracheophyta</taxon>
        <taxon>Spermatophyta</taxon>
        <taxon>Magnoliopsida</taxon>
        <taxon>eudicotyledons</taxon>
        <taxon>Gunneridae</taxon>
        <taxon>Pentapetalae</taxon>
        <taxon>asterids</taxon>
        <taxon>lamiids</taxon>
        <taxon>Solanales</taxon>
        <taxon>Solanaceae</taxon>
        <taxon>Solanoideae</taxon>
        <taxon>Solaneae</taxon>
        <taxon>Solanum</taxon>
    </lineage>
</organism>
<evidence type="ECO:0008006" key="4">
    <source>
        <dbReference type="Google" id="ProtNLM"/>
    </source>
</evidence>
<dbReference type="EMBL" id="JACXVP010000012">
    <property type="protein sequence ID" value="KAG5571164.1"/>
    <property type="molecule type" value="Genomic_DNA"/>
</dbReference>
<feature type="region of interest" description="Disordered" evidence="1">
    <location>
        <begin position="214"/>
        <end position="248"/>
    </location>
</feature>
<gene>
    <name evidence="2" type="ORF">H5410_060930</name>
</gene>
<accession>A0A9J5W7G0</accession>
<comment type="caution">
    <text evidence="2">The sequence shown here is derived from an EMBL/GenBank/DDBJ whole genome shotgun (WGS) entry which is preliminary data.</text>
</comment>
<keyword evidence="3" id="KW-1185">Reference proteome</keyword>
<protein>
    <recommendedName>
        <fullName evidence="4">Polyprotein protein</fullName>
    </recommendedName>
</protein>
<evidence type="ECO:0000313" key="2">
    <source>
        <dbReference type="EMBL" id="KAG5571164.1"/>
    </source>
</evidence>
<name>A0A9J5W7G0_SOLCO</name>
<evidence type="ECO:0000256" key="1">
    <source>
        <dbReference type="SAM" id="MobiDB-lite"/>
    </source>
</evidence>
<dbReference type="AlphaFoldDB" id="A0A9J5W7G0"/>
<proteinExistence type="predicted"/>
<sequence length="248" mass="27010">MLITEMFRQAQVPRDEKKNVETLPAEVVLPTLAPGNLGTSSDVLYVTRSSFASSLPLRSTTATAGHSTLTQEVLLRMGQLAYYVDRRAARLEATIPSMIKRSLANVVTPLSMTVDSFVARIAVCEQGQGATNEVMTLKVVIAELNRDILDVPVDPEVPLATTEDEIHTEEVVFVETDEEQLGVDEKASYEGLMVVEEDMVDAAIQISLVDTPTADPTRPIATHVTPGTDAHDQNSTSDINALKDRETM</sequence>
<evidence type="ECO:0000313" key="3">
    <source>
        <dbReference type="Proteomes" id="UP000824120"/>
    </source>
</evidence>
<reference evidence="2 3" key="1">
    <citation type="submission" date="2020-09" db="EMBL/GenBank/DDBJ databases">
        <title>De no assembly of potato wild relative species, Solanum commersonii.</title>
        <authorList>
            <person name="Cho K."/>
        </authorList>
    </citation>
    <scope>NUCLEOTIDE SEQUENCE [LARGE SCALE GENOMIC DNA]</scope>
    <source>
        <strain evidence="2">LZ3.2</strain>
        <tissue evidence="2">Leaf</tissue>
    </source>
</reference>